<dbReference type="RefSeq" id="WP_245777195.1">
    <property type="nucleotide sequence ID" value="NZ_FOZV01000003.1"/>
</dbReference>
<dbReference type="Gene3D" id="1.20.910.10">
    <property type="entry name" value="Heme oxygenase-like"/>
    <property type="match status" value="1"/>
</dbReference>
<dbReference type="SUPFAM" id="SSF48613">
    <property type="entry name" value="Heme oxygenase-like"/>
    <property type="match status" value="1"/>
</dbReference>
<gene>
    <name evidence="2" type="ORF">SAMN05192570_1911</name>
</gene>
<protein>
    <submittedName>
        <fullName evidence="2">Iron-containing redox enzyme</fullName>
    </submittedName>
</protein>
<evidence type="ECO:0000313" key="2">
    <source>
        <dbReference type="EMBL" id="SFS52896.1"/>
    </source>
</evidence>
<evidence type="ECO:0000256" key="1">
    <source>
        <dbReference type="SAM" id="MobiDB-lite"/>
    </source>
</evidence>
<dbReference type="SMART" id="SM01236">
    <property type="entry name" value="Haem_oxygenase_2"/>
    <property type="match status" value="1"/>
</dbReference>
<proteinExistence type="predicted"/>
<name>A0A1I6QKB3_9CAUL</name>
<dbReference type="InterPro" id="IPR016084">
    <property type="entry name" value="Haem_Oase-like_multi-hlx"/>
</dbReference>
<feature type="region of interest" description="Disordered" evidence="1">
    <location>
        <begin position="1"/>
        <end position="41"/>
    </location>
</feature>
<organism evidence="2 3">
    <name type="scientific">Brevundimonas viscosa</name>
    <dbReference type="NCBI Taxonomy" id="871741"/>
    <lineage>
        <taxon>Bacteria</taxon>
        <taxon>Pseudomonadati</taxon>
        <taxon>Pseudomonadota</taxon>
        <taxon>Alphaproteobacteria</taxon>
        <taxon>Caulobacterales</taxon>
        <taxon>Caulobacteraceae</taxon>
        <taxon>Brevundimonas</taxon>
    </lineage>
</organism>
<accession>A0A1I6QKB3</accession>
<reference evidence="3" key="1">
    <citation type="submission" date="2016-10" db="EMBL/GenBank/DDBJ databases">
        <authorList>
            <person name="Varghese N."/>
            <person name="Submissions S."/>
        </authorList>
    </citation>
    <scope>NUCLEOTIDE SEQUENCE [LARGE SCALE GENOMIC DNA]</scope>
    <source>
        <strain evidence="3">CGMCC 1.10683</strain>
    </source>
</reference>
<dbReference type="AlphaFoldDB" id="A0A1I6QKB3"/>
<sequence>MNASIKDGTGVQLGRIAGSDPFESDAMTPADNLTPLRPDSADPAAFHRRLTRWNSRRLEPVTPYEGWADHAREDAEMVLVEGAFIERLRADAAPWLADLPEDPDGFVAWFEALQGQGPGENDPLFPWLAEEADLEQMRWFLLQEVAGEAGFDDLVAMAQVRMPDRPKMELARNYWDEMGRGNQAGMHGPMLQKLADHLDLHPTIDGTVWPALALGNVLVAFSTTRRYAFHALGALGVVELTAPWRADHVARGLKRLGVGPERKYYALHATLDVEHSRTWNEEVLRPLAETRPEVIRSLAEGAVMRLMAGAACFAAYRDRLWGPEDLRKRA</sequence>
<evidence type="ECO:0000313" key="3">
    <source>
        <dbReference type="Proteomes" id="UP000198788"/>
    </source>
</evidence>
<dbReference type="Proteomes" id="UP000198788">
    <property type="component" value="Unassembled WGS sequence"/>
</dbReference>
<dbReference type="STRING" id="871741.SAMN05192570_1911"/>
<keyword evidence="3" id="KW-1185">Reference proteome</keyword>
<dbReference type="EMBL" id="FOZV01000003">
    <property type="protein sequence ID" value="SFS52896.1"/>
    <property type="molecule type" value="Genomic_DNA"/>
</dbReference>
<dbReference type="Pfam" id="PF14518">
    <property type="entry name" value="Haem_oxygenas_2"/>
    <property type="match status" value="1"/>
</dbReference>